<name>A0A1B9GV50_9TREE</name>
<accession>A0A1B9GV50</accession>
<protein>
    <submittedName>
        <fullName evidence="2">Uncharacterized protein</fullName>
    </submittedName>
</protein>
<sequence>MACVARPTKVYINVKSLIDNLNISRSLKTYMLVWPISKTKSMDIVRYIPIYAEEEESDADESDGSNDDADSPSGSETDADDSSDCDSESDADTDTEPETDYETDDDSDEDNASDDQFSDKEYNIGRFIVHRLAESPTLTEIVICITSKHLNDATLRLKHLEKEIKIVYLVQRDSTPMYDVILSVWKHFLTCVILYNFDRVKFKIKYDLTRINEIAPQLQKLEDKWAGGDDLLWQMFMKSLYLPKGTLVSPFSSASQPPSWTV</sequence>
<feature type="compositionally biased region" description="Acidic residues" evidence="1">
    <location>
        <begin position="77"/>
        <end position="113"/>
    </location>
</feature>
<proteinExistence type="predicted"/>
<dbReference type="EMBL" id="KV700123">
    <property type="protein sequence ID" value="OCF34926.1"/>
    <property type="molecule type" value="Genomic_DNA"/>
</dbReference>
<reference evidence="3" key="2">
    <citation type="submission" date="2013-12" db="EMBL/GenBank/DDBJ databases">
        <title>Evolution of pathogenesis and genome organization in the Tremellales.</title>
        <authorList>
            <person name="Cuomo C."/>
            <person name="Litvintseva A."/>
            <person name="Heitman J."/>
            <person name="Chen Y."/>
            <person name="Sun S."/>
            <person name="Springer D."/>
            <person name="Dromer F."/>
            <person name="Young S."/>
            <person name="Zeng Q."/>
            <person name="Chapman S."/>
            <person name="Gujja S."/>
            <person name="Saif S."/>
            <person name="Birren B."/>
        </authorList>
    </citation>
    <scope>NUCLEOTIDE SEQUENCE [LARGE SCALE GENOMIC DNA]</scope>
    <source>
        <strain evidence="3">BCC8398</strain>
    </source>
</reference>
<keyword evidence="3" id="KW-1185">Reference proteome</keyword>
<reference evidence="2 3" key="1">
    <citation type="submission" date="2013-07" db="EMBL/GenBank/DDBJ databases">
        <title>The Genome Sequence of Cryptococcus heveanensis BCC8398.</title>
        <authorList>
            <consortium name="The Broad Institute Genome Sequencing Platform"/>
            <person name="Cuomo C."/>
            <person name="Litvintseva A."/>
            <person name="Chen Y."/>
            <person name="Heitman J."/>
            <person name="Sun S."/>
            <person name="Springer D."/>
            <person name="Dromer F."/>
            <person name="Young S.K."/>
            <person name="Zeng Q."/>
            <person name="Gargeya S."/>
            <person name="Fitzgerald M."/>
            <person name="Abouelleil A."/>
            <person name="Alvarado L."/>
            <person name="Berlin A.M."/>
            <person name="Chapman S.B."/>
            <person name="Dewar J."/>
            <person name="Goldberg J."/>
            <person name="Griggs A."/>
            <person name="Gujja S."/>
            <person name="Hansen M."/>
            <person name="Howarth C."/>
            <person name="Imamovic A."/>
            <person name="Larimer J."/>
            <person name="McCowan C."/>
            <person name="Murphy C."/>
            <person name="Pearson M."/>
            <person name="Priest M."/>
            <person name="Roberts A."/>
            <person name="Saif S."/>
            <person name="Shea T."/>
            <person name="Sykes S."/>
            <person name="Wortman J."/>
            <person name="Nusbaum C."/>
            <person name="Birren B."/>
        </authorList>
    </citation>
    <scope>NUCLEOTIDE SEQUENCE [LARGE SCALE GENOMIC DNA]</scope>
    <source>
        <strain evidence="2 3">BCC8398</strain>
    </source>
</reference>
<dbReference type="Proteomes" id="UP000092666">
    <property type="component" value="Unassembled WGS sequence"/>
</dbReference>
<gene>
    <name evidence="2" type="ORF">I316_03473</name>
</gene>
<feature type="region of interest" description="Disordered" evidence="1">
    <location>
        <begin position="55"/>
        <end position="117"/>
    </location>
</feature>
<feature type="compositionally biased region" description="Acidic residues" evidence="1">
    <location>
        <begin position="55"/>
        <end position="70"/>
    </location>
</feature>
<evidence type="ECO:0000256" key="1">
    <source>
        <dbReference type="SAM" id="MobiDB-lite"/>
    </source>
</evidence>
<dbReference type="AlphaFoldDB" id="A0A1B9GV50"/>
<evidence type="ECO:0000313" key="2">
    <source>
        <dbReference type="EMBL" id="OCF34926.1"/>
    </source>
</evidence>
<organism evidence="2 3">
    <name type="scientific">Kwoniella heveanensis BCC8398</name>
    <dbReference type="NCBI Taxonomy" id="1296120"/>
    <lineage>
        <taxon>Eukaryota</taxon>
        <taxon>Fungi</taxon>
        <taxon>Dikarya</taxon>
        <taxon>Basidiomycota</taxon>
        <taxon>Agaricomycotina</taxon>
        <taxon>Tremellomycetes</taxon>
        <taxon>Tremellales</taxon>
        <taxon>Cryptococcaceae</taxon>
        <taxon>Kwoniella</taxon>
    </lineage>
</organism>
<evidence type="ECO:0000313" key="3">
    <source>
        <dbReference type="Proteomes" id="UP000092666"/>
    </source>
</evidence>